<dbReference type="Proteomes" id="UP001107558">
    <property type="component" value="Chromosome 1"/>
</dbReference>
<sequence>MVLQTDFFIDDLFEILKNYVKWTGISLFEKKAKNLTKVQKSIRNSRLVFSVFCLLNLILMLTSICAQDISMIKIRKPVGMPYFLNGIFIIFKIIIIIFKKTEIIGLISDIKDIFQDKKIKYTHFAGLMKYIKYYRRFCEISLFGVLIRNILTIISSQQIDYHNAFLWIPYILRTGSTFSAIIVSSWVQVFSIYVTFLLFISEVTLFTFINFVAIAFEDLNEKIENSKILPEKTLNIKEIIAEHLKIIRLKEKVTSTFKFLLFIHFLQNSSVICALGLQIIRSNVLSIKIMNLALVAQELFQILILCSFGQKIINSSGKISNSIFESCDWNEKIENQNKQTIIILMLKSQKENCIKSLGFGVISLEIFVKAMENTYVYIILLQAVTMRLNQ</sequence>
<keyword evidence="5 9" id="KW-1133">Transmembrane helix</keyword>
<accession>A0A9J6CQ87</accession>
<dbReference type="GO" id="GO:0007165">
    <property type="term" value="P:signal transduction"/>
    <property type="evidence" value="ECO:0007669"/>
    <property type="project" value="UniProtKB-KW"/>
</dbReference>
<dbReference type="GO" id="GO:0005886">
    <property type="term" value="C:plasma membrane"/>
    <property type="evidence" value="ECO:0007669"/>
    <property type="project" value="UniProtKB-SubCell"/>
</dbReference>
<keyword evidence="7 9" id="KW-0675">Receptor</keyword>
<feature type="transmembrane region" description="Helical" evidence="9">
    <location>
        <begin position="47"/>
        <end position="69"/>
    </location>
</feature>
<comment type="subcellular location">
    <subcellularLocation>
        <location evidence="9">Cell membrane</location>
        <topology evidence="9">Multi-pass membrane protein</topology>
    </subcellularLocation>
    <subcellularLocation>
        <location evidence="1">Membrane</location>
        <topology evidence="1">Multi-pass membrane protein</topology>
    </subcellularLocation>
</comment>
<keyword evidence="2 9" id="KW-0716">Sensory transduction</keyword>
<evidence type="ECO:0000256" key="3">
    <source>
        <dbReference type="ARBA" id="ARBA00022692"/>
    </source>
</evidence>
<comment type="caution">
    <text evidence="10">The sequence shown here is derived from an EMBL/GenBank/DDBJ whole genome shotgun (WGS) entry which is preliminary data.</text>
</comment>
<proteinExistence type="inferred from homology"/>
<feature type="transmembrane region" description="Helical" evidence="9">
    <location>
        <begin position="81"/>
        <end position="98"/>
    </location>
</feature>
<name>A0A9J6CQ87_POLVA</name>
<keyword evidence="8 9" id="KW-0807">Transducer</keyword>
<keyword evidence="3 9" id="KW-0812">Transmembrane</keyword>
<comment type="caution">
    <text evidence="9">Lacks conserved residue(s) required for the propagation of feature annotation.</text>
</comment>
<evidence type="ECO:0000256" key="9">
    <source>
        <dbReference type="RuleBase" id="RU351113"/>
    </source>
</evidence>
<reference evidence="10" key="1">
    <citation type="submission" date="2021-03" db="EMBL/GenBank/DDBJ databases">
        <title>Chromosome level genome of the anhydrobiotic midge Polypedilum vanderplanki.</title>
        <authorList>
            <person name="Yoshida Y."/>
            <person name="Kikawada T."/>
            <person name="Gusev O."/>
        </authorList>
    </citation>
    <scope>NUCLEOTIDE SEQUENCE</scope>
    <source>
        <strain evidence="10">NIAS01</strain>
        <tissue evidence="10">Whole body or cell culture</tissue>
    </source>
</reference>
<evidence type="ECO:0000256" key="5">
    <source>
        <dbReference type="ARBA" id="ARBA00022989"/>
    </source>
</evidence>
<evidence type="ECO:0000256" key="7">
    <source>
        <dbReference type="ARBA" id="ARBA00023170"/>
    </source>
</evidence>
<dbReference type="InterPro" id="IPR004117">
    <property type="entry name" value="7tm6_olfct_rcpt"/>
</dbReference>
<protein>
    <recommendedName>
        <fullName evidence="9">Odorant receptor</fullName>
    </recommendedName>
</protein>
<dbReference type="Pfam" id="PF02949">
    <property type="entry name" value="7tm_6"/>
    <property type="match status" value="1"/>
</dbReference>
<gene>
    <name evidence="10" type="ORF">PVAND_013406</name>
</gene>
<evidence type="ECO:0000256" key="1">
    <source>
        <dbReference type="ARBA" id="ARBA00004141"/>
    </source>
</evidence>
<evidence type="ECO:0000313" key="11">
    <source>
        <dbReference type="Proteomes" id="UP001107558"/>
    </source>
</evidence>
<keyword evidence="4 9" id="KW-0552">Olfaction</keyword>
<feature type="transmembrane region" description="Helical" evidence="9">
    <location>
        <begin position="167"/>
        <end position="187"/>
    </location>
</feature>
<feature type="transmembrane region" description="Helical" evidence="9">
    <location>
        <begin position="137"/>
        <end position="155"/>
    </location>
</feature>
<keyword evidence="11" id="KW-1185">Reference proteome</keyword>
<dbReference type="EMBL" id="JADBJN010000001">
    <property type="protein sequence ID" value="KAG5684165.1"/>
    <property type="molecule type" value="Genomic_DNA"/>
</dbReference>
<evidence type="ECO:0000256" key="4">
    <source>
        <dbReference type="ARBA" id="ARBA00022725"/>
    </source>
</evidence>
<feature type="transmembrane region" description="Helical" evidence="9">
    <location>
        <begin position="194"/>
        <end position="216"/>
    </location>
</feature>
<evidence type="ECO:0000313" key="10">
    <source>
        <dbReference type="EMBL" id="KAG5684165.1"/>
    </source>
</evidence>
<organism evidence="10 11">
    <name type="scientific">Polypedilum vanderplanki</name>
    <name type="common">Sleeping chironomid midge</name>
    <dbReference type="NCBI Taxonomy" id="319348"/>
    <lineage>
        <taxon>Eukaryota</taxon>
        <taxon>Metazoa</taxon>
        <taxon>Ecdysozoa</taxon>
        <taxon>Arthropoda</taxon>
        <taxon>Hexapoda</taxon>
        <taxon>Insecta</taxon>
        <taxon>Pterygota</taxon>
        <taxon>Neoptera</taxon>
        <taxon>Endopterygota</taxon>
        <taxon>Diptera</taxon>
        <taxon>Nematocera</taxon>
        <taxon>Chironomoidea</taxon>
        <taxon>Chironomidae</taxon>
        <taxon>Chironominae</taxon>
        <taxon>Polypedilum</taxon>
        <taxon>Polypedilum</taxon>
    </lineage>
</organism>
<dbReference type="AlphaFoldDB" id="A0A9J6CQ87"/>
<dbReference type="PANTHER" id="PTHR21137">
    <property type="entry name" value="ODORANT RECEPTOR"/>
    <property type="match status" value="1"/>
</dbReference>
<keyword evidence="6 9" id="KW-0472">Membrane</keyword>
<dbReference type="GO" id="GO:0005549">
    <property type="term" value="F:odorant binding"/>
    <property type="evidence" value="ECO:0007669"/>
    <property type="project" value="InterPro"/>
</dbReference>
<evidence type="ECO:0000256" key="6">
    <source>
        <dbReference type="ARBA" id="ARBA00023136"/>
    </source>
</evidence>
<dbReference type="GO" id="GO:0004984">
    <property type="term" value="F:olfactory receptor activity"/>
    <property type="evidence" value="ECO:0007669"/>
    <property type="project" value="InterPro"/>
</dbReference>
<evidence type="ECO:0000256" key="8">
    <source>
        <dbReference type="ARBA" id="ARBA00023224"/>
    </source>
</evidence>
<evidence type="ECO:0000256" key="2">
    <source>
        <dbReference type="ARBA" id="ARBA00022606"/>
    </source>
</evidence>
<dbReference type="PANTHER" id="PTHR21137:SF44">
    <property type="entry name" value="ODORANT RECEPTOR 13A-RELATED"/>
    <property type="match status" value="1"/>
</dbReference>
<comment type="similarity">
    <text evidence="9">Belongs to the insect chemoreceptor superfamily. Heteromeric odorant receptor channel (TC 1.A.69) family.</text>
</comment>